<evidence type="ECO:0000313" key="2">
    <source>
        <dbReference type="Proteomes" id="UP000479000"/>
    </source>
</evidence>
<accession>A0A6H5HJD3</accession>
<sequence>MKFSYGIFISPRAYKKRRTIEKSSKLTKGLKTSADPYYRDKYADVATNCHQKAKICFNGVRPSAEGNFHCLKDKMGQEENFFPSTRSTRGGSAE</sequence>
<name>A0A6H5HJD3_9HEMI</name>
<dbReference type="AlphaFoldDB" id="A0A6H5HJD3"/>
<dbReference type="Proteomes" id="UP000479000">
    <property type="component" value="Unassembled WGS sequence"/>
</dbReference>
<dbReference type="EMBL" id="CADCXU010032069">
    <property type="protein sequence ID" value="CAB0017916.1"/>
    <property type="molecule type" value="Genomic_DNA"/>
</dbReference>
<keyword evidence="2" id="KW-1185">Reference proteome</keyword>
<organism evidence="1 2">
    <name type="scientific">Nesidiocoris tenuis</name>
    <dbReference type="NCBI Taxonomy" id="355587"/>
    <lineage>
        <taxon>Eukaryota</taxon>
        <taxon>Metazoa</taxon>
        <taxon>Ecdysozoa</taxon>
        <taxon>Arthropoda</taxon>
        <taxon>Hexapoda</taxon>
        <taxon>Insecta</taxon>
        <taxon>Pterygota</taxon>
        <taxon>Neoptera</taxon>
        <taxon>Paraneoptera</taxon>
        <taxon>Hemiptera</taxon>
        <taxon>Heteroptera</taxon>
        <taxon>Panheteroptera</taxon>
        <taxon>Cimicomorpha</taxon>
        <taxon>Miridae</taxon>
        <taxon>Dicyphina</taxon>
        <taxon>Nesidiocoris</taxon>
    </lineage>
</organism>
<evidence type="ECO:0000313" key="1">
    <source>
        <dbReference type="EMBL" id="CAB0017916.1"/>
    </source>
</evidence>
<protein>
    <submittedName>
        <fullName evidence="1">Uncharacterized protein</fullName>
    </submittedName>
</protein>
<proteinExistence type="predicted"/>
<reference evidence="1 2" key="1">
    <citation type="submission" date="2020-02" db="EMBL/GenBank/DDBJ databases">
        <authorList>
            <person name="Ferguson B K."/>
        </authorList>
    </citation>
    <scope>NUCLEOTIDE SEQUENCE [LARGE SCALE GENOMIC DNA]</scope>
</reference>
<gene>
    <name evidence="1" type="ORF">NTEN_LOCUS21833</name>
</gene>